<dbReference type="Proteomes" id="UP000244722">
    <property type="component" value="Unassembled WGS sequence"/>
</dbReference>
<reference evidence="2 3" key="1">
    <citation type="submission" date="2017-04" db="EMBL/GenBank/DDBJ databases">
        <title>Draft genome sequence of Tuber borchii Vittad., a whitish edible truffle.</title>
        <authorList>
            <consortium name="DOE Joint Genome Institute"/>
            <person name="Murat C."/>
            <person name="Kuo A."/>
            <person name="Barry K.W."/>
            <person name="Clum A."/>
            <person name="Dockter R.B."/>
            <person name="Fauchery L."/>
            <person name="Iotti M."/>
            <person name="Kohler A."/>
            <person name="Labutti K."/>
            <person name="Lindquist E.A."/>
            <person name="Lipzen A."/>
            <person name="Ohm R.A."/>
            <person name="Wang M."/>
            <person name="Grigoriev I.V."/>
            <person name="Zambonelli A."/>
            <person name="Martin F.M."/>
        </authorList>
    </citation>
    <scope>NUCLEOTIDE SEQUENCE [LARGE SCALE GENOMIC DNA]</scope>
    <source>
        <strain evidence="2 3">Tbo3840</strain>
    </source>
</reference>
<organism evidence="2 3">
    <name type="scientific">Tuber borchii</name>
    <name type="common">White truffle</name>
    <dbReference type="NCBI Taxonomy" id="42251"/>
    <lineage>
        <taxon>Eukaryota</taxon>
        <taxon>Fungi</taxon>
        <taxon>Dikarya</taxon>
        <taxon>Ascomycota</taxon>
        <taxon>Pezizomycotina</taxon>
        <taxon>Pezizomycetes</taxon>
        <taxon>Pezizales</taxon>
        <taxon>Tuberaceae</taxon>
        <taxon>Tuber</taxon>
    </lineage>
</organism>
<feature type="compositionally biased region" description="Low complexity" evidence="1">
    <location>
        <begin position="108"/>
        <end position="128"/>
    </location>
</feature>
<protein>
    <submittedName>
        <fullName evidence="2">Uncharacterized protein</fullName>
    </submittedName>
</protein>
<proteinExistence type="predicted"/>
<dbReference type="AlphaFoldDB" id="A0A2T6ZAV6"/>
<accession>A0A2T6ZAV6</accession>
<evidence type="ECO:0000313" key="2">
    <source>
        <dbReference type="EMBL" id="PUU72576.1"/>
    </source>
</evidence>
<dbReference type="EMBL" id="NESQ01000502">
    <property type="protein sequence ID" value="PUU72576.1"/>
    <property type="molecule type" value="Genomic_DNA"/>
</dbReference>
<feature type="region of interest" description="Disordered" evidence="1">
    <location>
        <begin position="1"/>
        <end position="25"/>
    </location>
</feature>
<feature type="region of interest" description="Disordered" evidence="1">
    <location>
        <begin position="98"/>
        <end position="166"/>
    </location>
</feature>
<comment type="caution">
    <text evidence="2">The sequence shown here is derived from an EMBL/GenBank/DDBJ whole genome shotgun (WGS) entry which is preliminary data.</text>
</comment>
<keyword evidence="3" id="KW-1185">Reference proteome</keyword>
<feature type="compositionally biased region" description="Basic residues" evidence="1">
    <location>
        <begin position="137"/>
        <end position="151"/>
    </location>
</feature>
<feature type="non-terminal residue" evidence="2">
    <location>
        <position position="252"/>
    </location>
</feature>
<feature type="compositionally biased region" description="Low complexity" evidence="1">
    <location>
        <begin position="9"/>
        <end position="24"/>
    </location>
</feature>
<gene>
    <name evidence="2" type="ORF">B9Z19DRAFT_1096966</name>
</gene>
<evidence type="ECO:0000256" key="1">
    <source>
        <dbReference type="SAM" id="MobiDB-lite"/>
    </source>
</evidence>
<name>A0A2T6ZAV6_TUBBO</name>
<sequence>MGKRGSRLSVASTASTPATASESSDLVSRLQAEVTHLRHHVSVLSRRLHDCEVERSKAWDVLHSYPPPPAPPWNSFVGLSPSPSEPAAEAVVGSSLPYSMNRRRSGSESESASISITTTVSTPGSSGPPTHPAALSRKLRKKQRRLEKRRMKADTPKPVAPEDPEGEKGMVDMYLEEMEPHLCPVRKLGDGKIVWRCPCGGSFSSDRHDYVPGLRYHWRHHGCTEIRMITVGLVDDEVPDSPLVCRYCGTLD</sequence>
<evidence type="ECO:0000313" key="3">
    <source>
        <dbReference type="Proteomes" id="UP000244722"/>
    </source>
</evidence>